<feature type="chain" id="PRO_5039732764" evidence="2">
    <location>
        <begin position="28"/>
        <end position="79"/>
    </location>
</feature>
<protein>
    <submittedName>
        <fullName evidence="3">Uncharacterized protein</fullName>
    </submittedName>
</protein>
<reference evidence="3 4" key="1">
    <citation type="submission" date="2021-06" db="EMBL/GenBank/DDBJ databases">
        <title>Chromosome-level genome assembly of the red-tail catfish (Hemibagrus wyckioides).</title>
        <authorList>
            <person name="Shao F."/>
        </authorList>
    </citation>
    <scope>NUCLEOTIDE SEQUENCE [LARGE SCALE GENOMIC DNA]</scope>
    <source>
        <strain evidence="3">EC202008001</strain>
        <tissue evidence="3">Blood</tissue>
    </source>
</reference>
<evidence type="ECO:0000313" key="4">
    <source>
        <dbReference type="Proteomes" id="UP000824219"/>
    </source>
</evidence>
<keyword evidence="2" id="KW-0732">Signal</keyword>
<dbReference type="AlphaFoldDB" id="A0A9D3NJ27"/>
<comment type="caution">
    <text evidence="3">The sequence shown here is derived from an EMBL/GenBank/DDBJ whole genome shotgun (WGS) entry which is preliminary data.</text>
</comment>
<feature type="region of interest" description="Disordered" evidence="1">
    <location>
        <begin position="28"/>
        <end position="57"/>
    </location>
</feature>
<name>A0A9D3NJ27_9TELE</name>
<feature type="signal peptide" evidence="2">
    <location>
        <begin position="1"/>
        <end position="27"/>
    </location>
</feature>
<proteinExistence type="predicted"/>
<sequence length="79" mass="9033">MDMCGGLQSSAVFSFLVVSSHLKVSSGLEWQRETETAAGPRGRGTSETSKFQREEGSLRQKPWFYWNEDFTIRLRLPPH</sequence>
<evidence type="ECO:0000256" key="1">
    <source>
        <dbReference type="SAM" id="MobiDB-lite"/>
    </source>
</evidence>
<evidence type="ECO:0000313" key="3">
    <source>
        <dbReference type="EMBL" id="KAG7322694.1"/>
    </source>
</evidence>
<organism evidence="3 4">
    <name type="scientific">Hemibagrus wyckioides</name>
    <dbReference type="NCBI Taxonomy" id="337641"/>
    <lineage>
        <taxon>Eukaryota</taxon>
        <taxon>Metazoa</taxon>
        <taxon>Chordata</taxon>
        <taxon>Craniata</taxon>
        <taxon>Vertebrata</taxon>
        <taxon>Euteleostomi</taxon>
        <taxon>Actinopterygii</taxon>
        <taxon>Neopterygii</taxon>
        <taxon>Teleostei</taxon>
        <taxon>Ostariophysi</taxon>
        <taxon>Siluriformes</taxon>
        <taxon>Bagridae</taxon>
        <taxon>Hemibagrus</taxon>
    </lineage>
</organism>
<keyword evidence="4" id="KW-1185">Reference proteome</keyword>
<evidence type="ECO:0000256" key="2">
    <source>
        <dbReference type="SAM" id="SignalP"/>
    </source>
</evidence>
<accession>A0A9D3NJ27</accession>
<dbReference type="EMBL" id="JAHKSW010000016">
    <property type="protein sequence ID" value="KAG7322694.1"/>
    <property type="molecule type" value="Genomic_DNA"/>
</dbReference>
<dbReference type="Proteomes" id="UP000824219">
    <property type="component" value="Linkage Group LG16"/>
</dbReference>
<gene>
    <name evidence="3" type="ORF">KOW79_014040</name>
</gene>